<evidence type="ECO:0000313" key="4">
    <source>
        <dbReference type="EMBL" id="MFD0902607.1"/>
    </source>
</evidence>
<dbReference type="InterPro" id="IPR041698">
    <property type="entry name" value="Methyltransf_25"/>
</dbReference>
<dbReference type="PANTHER" id="PTHR43861">
    <property type="entry name" value="TRANS-ACONITATE 2-METHYLTRANSFERASE-RELATED"/>
    <property type="match status" value="1"/>
</dbReference>
<feature type="domain" description="Methyltransferase" evidence="3">
    <location>
        <begin position="53"/>
        <end position="143"/>
    </location>
</feature>
<evidence type="ECO:0000259" key="3">
    <source>
        <dbReference type="Pfam" id="PF13649"/>
    </source>
</evidence>
<sequence>MTPSEAGFLTDTRASYDAMAADYAAWIRDELAAKPLDRAVLDGFAEHVRPGPVADVGCGPGRVTAYLHERGVRTSGVDLSPRMIEIARAAHPDLRFEVGSMLALDLPDGSLAGLLAWYSTIHVPPERLPDAFAEFHRVLAPGGHLLAAFQAGDEVARRTRAGDHAIALDFHYRRPDDVAALLARAGLDVRARLVREPDDDGPYPEQHAQAFLLARKRPA</sequence>
<evidence type="ECO:0000256" key="1">
    <source>
        <dbReference type="ARBA" id="ARBA00022603"/>
    </source>
</evidence>
<keyword evidence="5" id="KW-1185">Reference proteome</keyword>
<keyword evidence="1 4" id="KW-0489">Methyltransferase</keyword>
<evidence type="ECO:0000313" key="5">
    <source>
        <dbReference type="Proteomes" id="UP001596972"/>
    </source>
</evidence>
<dbReference type="GO" id="GO:0032259">
    <property type="term" value="P:methylation"/>
    <property type="evidence" value="ECO:0007669"/>
    <property type="project" value="UniProtKB-KW"/>
</dbReference>
<dbReference type="Gene3D" id="3.40.50.150">
    <property type="entry name" value="Vaccinia Virus protein VP39"/>
    <property type="match status" value="1"/>
</dbReference>
<dbReference type="CDD" id="cd02440">
    <property type="entry name" value="AdoMet_MTases"/>
    <property type="match status" value="1"/>
</dbReference>
<dbReference type="InterPro" id="IPR029063">
    <property type="entry name" value="SAM-dependent_MTases_sf"/>
</dbReference>
<reference evidence="5" key="1">
    <citation type="journal article" date="2019" name="Int. J. Syst. Evol. Microbiol.">
        <title>The Global Catalogue of Microorganisms (GCM) 10K type strain sequencing project: providing services to taxonomists for standard genome sequencing and annotation.</title>
        <authorList>
            <consortium name="The Broad Institute Genomics Platform"/>
            <consortium name="The Broad Institute Genome Sequencing Center for Infectious Disease"/>
            <person name="Wu L."/>
            <person name="Ma J."/>
        </authorList>
    </citation>
    <scope>NUCLEOTIDE SEQUENCE [LARGE SCALE GENOMIC DNA]</scope>
    <source>
        <strain evidence="5">JCM 31202</strain>
    </source>
</reference>
<protein>
    <submittedName>
        <fullName evidence="4">Class I SAM-dependent methyltransferase</fullName>
        <ecNumber evidence="4">2.1.-.-</ecNumber>
    </submittedName>
</protein>
<dbReference type="Pfam" id="PF13649">
    <property type="entry name" value="Methyltransf_25"/>
    <property type="match status" value="1"/>
</dbReference>
<evidence type="ECO:0000256" key="2">
    <source>
        <dbReference type="ARBA" id="ARBA00022679"/>
    </source>
</evidence>
<dbReference type="Proteomes" id="UP001596972">
    <property type="component" value="Unassembled WGS sequence"/>
</dbReference>
<accession>A0ABW3ER13</accession>
<keyword evidence="2 4" id="KW-0808">Transferase</keyword>
<dbReference type="EMBL" id="JBHTJA010000038">
    <property type="protein sequence ID" value="MFD0902607.1"/>
    <property type="molecule type" value="Genomic_DNA"/>
</dbReference>
<dbReference type="RefSeq" id="WP_378300557.1">
    <property type="nucleotide sequence ID" value="NZ_JBHTJA010000038.1"/>
</dbReference>
<comment type="caution">
    <text evidence="4">The sequence shown here is derived from an EMBL/GenBank/DDBJ whole genome shotgun (WGS) entry which is preliminary data.</text>
</comment>
<dbReference type="SUPFAM" id="SSF53335">
    <property type="entry name" value="S-adenosyl-L-methionine-dependent methyltransferases"/>
    <property type="match status" value="1"/>
</dbReference>
<gene>
    <name evidence="4" type="ORF">ACFQ11_19565</name>
</gene>
<organism evidence="4 5">
    <name type="scientific">Actinomadura sediminis</name>
    <dbReference type="NCBI Taxonomy" id="1038904"/>
    <lineage>
        <taxon>Bacteria</taxon>
        <taxon>Bacillati</taxon>
        <taxon>Actinomycetota</taxon>
        <taxon>Actinomycetes</taxon>
        <taxon>Streptosporangiales</taxon>
        <taxon>Thermomonosporaceae</taxon>
        <taxon>Actinomadura</taxon>
    </lineage>
</organism>
<dbReference type="PANTHER" id="PTHR43861:SF1">
    <property type="entry name" value="TRANS-ACONITATE 2-METHYLTRANSFERASE"/>
    <property type="match status" value="1"/>
</dbReference>
<dbReference type="EC" id="2.1.-.-" evidence="4"/>
<proteinExistence type="predicted"/>
<name>A0ABW3ER13_9ACTN</name>
<dbReference type="GO" id="GO:0008168">
    <property type="term" value="F:methyltransferase activity"/>
    <property type="evidence" value="ECO:0007669"/>
    <property type="project" value="UniProtKB-KW"/>
</dbReference>